<evidence type="ECO:0000313" key="1">
    <source>
        <dbReference type="EMBL" id="QLG29902.1"/>
    </source>
</evidence>
<dbReference type="KEGG" id="halg:HUG10_20045"/>
<dbReference type="AlphaFoldDB" id="A0A7D5KPW2"/>
<dbReference type="Proteomes" id="UP000509750">
    <property type="component" value="Plasmid unnamed2"/>
</dbReference>
<protein>
    <submittedName>
        <fullName evidence="1">Ferredoxin</fullName>
    </submittedName>
</protein>
<dbReference type="OrthoDB" id="5583at2157"/>
<dbReference type="EMBL" id="CP058531">
    <property type="protein sequence ID" value="QLG29902.1"/>
    <property type="molecule type" value="Genomic_DNA"/>
</dbReference>
<name>A0A7D5KPW2_9EURY</name>
<gene>
    <name evidence="1" type="ORF">HUG10_20045</name>
</gene>
<accession>A0A7D5KPW2</accession>
<evidence type="ECO:0000313" key="2">
    <source>
        <dbReference type="Proteomes" id="UP000509750"/>
    </source>
</evidence>
<keyword evidence="1" id="KW-0614">Plasmid</keyword>
<organism evidence="1 2">
    <name type="scientific">Halorarum halophilum</name>
    <dbReference type="NCBI Taxonomy" id="2743090"/>
    <lineage>
        <taxon>Archaea</taxon>
        <taxon>Methanobacteriati</taxon>
        <taxon>Methanobacteriota</taxon>
        <taxon>Stenosarchaea group</taxon>
        <taxon>Halobacteria</taxon>
        <taxon>Halobacteriales</taxon>
        <taxon>Haloferacaceae</taxon>
        <taxon>Halorarum</taxon>
    </lineage>
</organism>
<proteinExistence type="predicted"/>
<geneLocation type="plasmid" evidence="1 2">
    <name>unnamed2</name>
</geneLocation>
<dbReference type="Gene3D" id="3.30.70.20">
    <property type="match status" value="1"/>
</dbReference>
<dbReference type="Pfam" id="PF13459">
    <property type="entry name" value="Fer4_15"/>
    <property type="match status" value="1"/>
</dbReference>
<keyword evidence="2" id="KW-1185">Reference proteome</keyword>
<sequence>MRMEYDYMACGGWFQCVQKWDEFTMNLPEGKADLANSDQRDDDVFVREIPSDAVEEAIAAAESCPADAIVIYDDGEQIVP</sequence>
<reference evidence="1 2" key="1">
    <citation type="submission" date="2020-07" db="EMBL/GenBank/DDBJ databases">
        <title>Gai3-2, isolated from salt lake.</title>
        <authorList>
            <person name="Cui H."/>
            <person name="Shi X."/>
        </authorList>
    </citation>
    <scope>NUCLEOTIDE SEQUENCE [LARGE SCALE GENOMIC DNA]</scope>
    <source>
        <strain evidence="1 2">Gai3-2</strain>
        <plasmid evidence="1 2">unnamed2</plasmid>
    </source>
</reference>